<dbReference type="AlphaFoldDB" id="F8L532"/>
<dbReference type="KEGG" id="sng:SNE_A00350"/>
<dbReference type="GO" id="GO:0006487">
    <property type="term" value="P:protein N-linked glycosylation"/>
    <property type="evidence" value="ECO:0007669"/>
    <property type="project" value="TreeGrafter"/>
</dbReference>
<reference key="1">
    <citation type="journal article" date="2011" name="Mol. Biol. Evol.">
        <title>Unity in variety -- the pan-genome of the Chlamydiae.</title>
        <authorList>
            <person name="Collingro A."/>
            <person name="Tischler P."/>
            <person name="Weinmaier T."/>
            <person name="Penz T."/>
            <person name="Heinz E."/>
            <person name="Brunham R.C."/>
            <person name="Read T.D."/>
            <person name="Bavoil P.M."/>
            <person name="Sachse K."/>
            <person name="Kahane S."/>
            <person name="Friedman M.G."/>
            <person name="Rattei T."/>
            <person name="Myers G.S.A."/>
            <person name="Horn M."/>
        </authorList>
    </citation>
    <scope>NUCLEOTIDE SEQUENCE</scope>
    <source>
        <strain>Z</strain>
    </source>
</reference>
<dbReference type="PANTHER" id="PTHR31834:SF1">
    <property type="entry name" value="INITIATION-SPECIFIC ALPHA-1,6-MANNOSYLTRANSFERASE"/>
    <property type="match status" value="1"/>
</dbReference>
<accession>F8L532</accession>
<dbReference type="Proteomes" id="UP000000496">
    <property type="component" value="Chromosome gsn.131"/>
</dbReference>
<organism evidence="1 2">
    <name type="scientific">Simkania negevensis (strain ATCC VR-1471 / DSM 27360 / Z)</name>
    <dbReference type="NCBI Taxonomy" id="331113"/>
    <lineage>
        <taxon>Bacteria</taxon>
        <taxon>Pseudomonadati</taxon>
        <taxon>Chlamydiota</taxon>
        <taxon>Chlamydiia</taxon>
        <taxon>Parachlamydiales</taxon>
        <taxon>Simkaniaceae</taxon>
        <taxon>Simkania</taxon>
    </lineage>
</organism>
<dbReference type="GO" id="GO:0000009">
    <property type="term" value="F:alpha-1,6-mannosyltransferase activity"/>
    <property type="evidence" value="ECO:0007669"/>
    <property type="project" value="InterPro"/>
</dbReference>
<sequence>MQIPKKLHLTFATEELPERYQRNLEAWRSACHDWEICFYTDEEVYALFKEHFPQYYEILPQIPCGAMLADFFRYAVLYVHGGMYTDMDTYPLKFLPEKWLSASSVIGYEVQTKGVEVFCQWTMLSKPKYPLFKEALEQAFQKFIKNRGCIDHPNQVLETTGPLFFSSIVNQYRCDPELLLLETDYFARCPEAGLPFTERSFVRHQFDGEWTWKLSLACPQLRLNRGGL</sequence>
<dbReference type="PANTHER" id="PTHR31834">
    <property type="entry name" value="INITIATION-SPECIFIC ALPHA-1,6-MANNOSYLTRANSFERASE"/>
    <property type="match status" value="1"/>
</dbReference>
<keyword evidence="2" id="KW-1185">Reference proteome</keyword>
<dbReference type="InterPro" id="IPR039367">
    <property type="entry name" value="Och1-like"/>
</dbReference>
<evidence type="ECO:0000313" key="1">
    <source>
        <dbReference type="EMBL" id="CCB87913.1"/>
    </source>
</evidence>
<dbReference type="OrthoDB" id="9802987at2"/>
<dbReference type="InterPro" id="IPR007577">
    <property type="entry name" value="GlycoTrfase_DXD_sugar-bd_CS"/>
</dbReference>
<dbReference type="InterPro" id="IPR029044">
    <property type="entry name" value="Nucleotide-diphossugar_trans"/>
</dbReference>
<evidence type="ECO:0000313" key="2">
    <source>
        <dbReference type="Proteomes" id="UP000000496"/>
    </source>
</evidence>
<dbReference type="HOGENOM" id="CLU_1214143_0_0_0"/>
<protein>
    <submittedName>
        <fullName evidence="1">Glycosyltransferase</fullName>
    </submittedName>
</protein>
<dbReference type="STRING" id="331113.SNE_A00350"/>
<keyword evidence="1" id="KW-0808">Transferase</keyword>
<dbReference type="EMBL" id="FR872582">
    <property type="protein sequence ID" value="CCB87913.1"/>
    <property type="molecule type" value="Genomic_DNA"/>
</dbReference>
<reference evidence="1 2" key="2">
    <citation type="journal article" date="2011" name="Mol. Biol. Evol.">
        <title>Unity in variety--the pan-genome of the Chlamydiae.</title>
        <authorList>
            <person name="Collingro A."/>
            <person name="Tischler P."/>
            <person name="Weinmaier T."/>
            <person name="Penz T."/>
            <person name="Heinz E."/>
            <person name="Brunham R.C."/>
            <person name="Read T.D."/>
            <person name="Bavoil P.M."/>
            <person name="Sachse K."/>
            <person name="Kahane S."/>
            <person name="Friedman M.G."/>
            <person name="Rattei T."/>
            <person name="Myers G.S."/>
            <person name="Horn M."/>
        </authorList>
    </citation>
    <scope>NUCLEOTIDE SEQUENCE [LARGE SCALE GENOMIC DNA]</scope>
    <source>
        <strain evidence="2">ATCC VR-1471 / Z</strain>
    </source>
</reference>
<dbReference type="SUPFAM" id="SSF53448">
    <property type="entry name" value="Nucleotide-diphospho-sugar transferases"/>
    <property type="match status" value="1"/>
</dbReference>
<dbReference type="Gene3D" id="3.90.550.20">
    <property type="match status" value="1"/>
</dbReference>
<dbReference type="RefSeq" id="WP_013942380.1">
    <property type="nucleotide sequence ID" value="NC_015713.1"/>
</dbReference>
<gene>
    <name evidence="1" type="ordered locus">SNE_A00350</name>
</gene>
<name>F8L532_SIMNZ</name>
<dbReference type="Pfam" id="PF04488">
    <property type="entry name" value="Gly_transf_sug"/>
    <property type="match status" value="1"/>
</dbReference>
<dbReference type="eggNOG" id="COG3774">
    <property type="taxonomic scope" value="Bacteria"/>
</dbReference>
<proteinExistence type="predicted"/>